<gene>
    <name evidence="2" type="ORF">ZIOFF_018204</name>
</gene>
<dbReference type="PROSITE" id="PS50294">
    <property type="entry name" value="WD_REPEATS_REGION"/>
    <property type="match status" value="1"/>
</dbReference>
<dbReference type="GO" id="GO:0080008">
    <property type="term" value="C:Cul4-RING E3 ubiquitin ligase complex"/>
    <property type="evidence" value="ECO:0007669"/>
    <property type="project" value="TreeGrafter"/>
</dbReference>
<dbReference type="EMBL" id="JACMSC010000005">
    <property type="protein sequence ID" value="KAG6521138.1"/>
    <property type="molecule type" value="Genomic_DNA"/>
</dbReference>
<dbReference type="InterPro" id="IPR001680">
    <property type="entry name" value="WD40_rpt"/>
</dbReference>
<dbReference type="Gene3D" id="3.40.640.10">
    <property type="entry name" value="Type I PLP-dependent aspartate aminotransferase-like (Major domain)"/>
    <property type="match status" value="1"/>
</dbReference>
<name>A0A8J5HG65_ZINOF</name>
<keyword evidence="3" id="KW-1185">Reference proteome</keyword>
<dbReference type="Gene3D" id="2.130.10.10">
    <property type="entry name" value="YVTN repeat-like/Quinoprotein amine dehydrogenase"/>
    <property type="match status" value="1"/>
</dbReference>
<dbReference type="InterPro" id="IPR015424">
    <property type="entry name" value="PyrdxlP-dep_Trfase"/>
</dbReference>
<dbReference type="SUPFAM" id="SSF53383">
    <property type="entry name" value="PLP-dependent transferases"/>
    <property type="match status" value="1"/>
</dbReference>
<dbReference type="InterPro" id="IPR015421">
    <property type="entry name" value="PyrdxlP-dep_Trfase_major"/>
</dbReference>
<dbReference type="SMART" id="SM00320">
    <property type="entry name" value="WD40"/>
    <property type="match status" value="2"/>
</dbReference>
<dbReference type="InterPro" id="IPR051859">
    <property type="entry name" value="DCAF"/>
</dbReference>
<proteinExistence type="predicted"/>
<dbReference type="Proteomes" id="UP000734854">
    <property type="component" value="Unassembled WGS sequence"/>
</dbReference>
<dbReference type="PANTHER" id="PTHR19847">
    <property type="entry name" value="DDB1- AND CUL4-ASSOCIATED FACTOR 11"/>
    <property type="match status" value="1"/>
</dbReference>
<dbReference type="InterPro" id="IPR036322">
    <property type="entry name" value="WD40_repeat_dom_sf"/>
</dbReference>
<dbReference type="PROSITE" id="PS50082">
    <property type="entry name" value="WD_REPEATS_2"/>
    <property type="match status" value="1"/>
</dbReference>
<sequence>MMEQSTRDSRMPLGMVPMQPKTCGQNDFGSYVSCVHVAQVGALVISDSFNHNLIVNGALASGATVQLFHHNSPSHLEEVLREQIVKRQPGTAHKPWRHGHCEGIYSMKGEFCKLPEIVAICTKYKDDVNTVSFAYRTVKILFSCSDDNPCKIAPSHYDESVWNRRCFAAIEKNNRCAREGHLDGITFIDSRGDGHYLISNGKDQTTKLWDIWKMSSIVKLYVLPPLSISFLTHVVICLTYSCKTKNLQKLDEDEEYAQIMARIEELERMEELENGNTSKDNTQENEDTVICSSPTTAATLAACVSDDDLIKGFSAPTEWFCSFLDSMTVATIYGFLAEAVLLRQGVPSSSVPHWGSSAPWLRKQRSHQGRTPTSFFFFSDGFGLNLMPRLRWISVGMVANVGDSTNSVCVSNPTEASSSHVYQFWQNHLNYSSLVSLF</sequence>
<dbReference type="SUPFAM" id="SSF50978">
    <property type="entry name" value="WD40 repeat-like"/>
    <property type="match status" value="1"/>
</dbReference>
<keyword evidence="1" id="KW-0853">WD repeat</keyword>
<evidence type="ECO:0000256" key="1">
    <source>
        <dbReference type="PROSITE-ProRule" id="PRU00221"/>
    </source>
</evidence>
<dbReference type="InterPro" id="IPR015943">
    <property type="entry name" value="WD40/YVTN_repeat-like_dom_sf"/>
</dbReference>
<accession>A0A8J5HG65</accession>
<evidence type="ECO:0000313" key="2">
    <source>
        <dbReference type="EMBL" id="KAG6521138.1"/>
    </source>
</evidence>
<reference evidence="2 3" key="1">
    <citation type="submission" date="2020-08" db="EMBL/GenBank/DDBJ databases">
        <title>Plant Genome Project.</title>
        <authorList>
            <person name="Zhang R.-G."/>
        </authorList>
    </citation>
    <scope>NUCLEOTIDE SEQUENCE [LARGE SCALE GENOMIC DNA]</scope>
    <source>
        <tissue evidence="2">Rhizome</tissue>
    </source>
</reference>
<protein>
    <submittedName>
        <fullName evidence="2">Uncharacterized protein</fullName>
    </submittedName>
</protein>
<dbReference type="AlphaFoldDB" id="A0A8J5HG65"/>
<feature type="repeat" description="WD" evidence="1">
    <location>
        <begin position="178"/>
        <end position="211"/>
    </location>
</feature>
<evidence type="ECO:0000313" key="3">
    <source>
        <dbReference type="Proteomes" id="UP000734854"/>
    </source>
</evidence>
<organism evidence="2 3">
    <name type="scientific">Zingiber officinale</name>
    <name type="common">Ginger</name>
    <name type="synonym">Amomum zingiber</name>
    <dbReference type="NCBI Taxonomy" id="94328"/>
    <lineage>
        <taxon>Eukaryota</taxon>
        <taxon>Viridiplantae</taxon>
        <taxon>Streptophyta</taxon>
        <taxon>Embryophyta</taxon>
        <taxon>Tracheophyta</taxon>
        <taxon>Spermatophyta</taxon>
        <taxon>Magnoliopsida</taxon>
        <taxon>Liliopsida</taxon>
        <taxon>Zingiberales</taxon>
        <taxon>Zingiberaceae</taxon>
        <taxon>Zingiber</taxon>
    </lineage>
</organism>
<dbReference type="GO" id="GO:0043161">
    <property type="term" value="P:proteasome-mediated ubiquitin-dependent protein catabolic process"/>
    <property type="evidence" value="ECO:0007669"/>
    <property type="project" value="TreeGrafter"/>
</dbReference>
<comment type="caution">
    <text evidence="2">The sequence shown here is derived from an EMBL/GenBank/DDBJ whole genome shotgun (WGS) entry which is preliminary data.</text>
</comment>
<dbReference type="PANTHER" id="PTHR19847:SF7">
    <property type="entry name" value="DDB1- AND CUL4-ASSOCIATED FACTOR 11"/>
    <property type="match status" value="1"/>
</dbReference>